<reference evidence="4 5" key="1">
    <citation type="submission" date="2019-04" db="EMBL/GenBank/DDBJ databases">
        <title>High contiguity whole genome sequence and gene annotation resource for two Venturia nashicola isolates.</title>
        <authorList>
            <person name="Prokchorchik M."/>
            <person name="Won K."/>
            <person name="Lee Y."/>
            <person name="Choi E.D."/>
            <person name="Segonzac C."/>
            <person name="Sohn K.H."/>
        </authorList>
    </citation>
    <scope>NUCLEOTIDE SEQUENCE [LARGE SCALE GENOMIC DNA]</scope>
    <source>
        <strain evidence="4 5">PRI2</strain>
    </source>
</reference>
<keyword evidence="2" id="KW-1015">Disulfide bond</keyword>
<evidence type="ECO:0000256" key="2">
    <source>
        <dbReference type="ARBA" id="ARBA00023157"/>
    </source>
</evidence>
<keyword evidence="1" id="KW-0378">Hydrolase</keyword>
<protein>
    <submittedName>
        <fullName evidence="4">F-box protein pof12</fullName>
    </submittedName>
</protein>
<evidence type="ECO:0000313" key="5">
    <source>
        <dbReference type="Proteomes" id="UP000298493"/>
    </source>
</evidence>
<dbReference type="Pfam" id="PF01083">
    <property type="entry name" value="Cutinase"/>
    <property type="match status" value="1"/>
</dbReference>
<keyword evidence="3" id="KW-0732">Signal</keyword>
<gene>
    <name evidence="4" type="ORF">E6O75_ATG01086</name>
</gene>
<dbReference type="AlphaFoldDB" id="A0A4Z1PDG5"/>
<organism evidence="4 5">
    <name type="scientific">Venturia nashicola</name>
    <dbReference type="NCBI Taxonomy" id="86259"/>
    <lineage>
        <taxon>Eukaryota</taxon>
        <taxon>Fungi</taxon>
        <taxon>Dikarya</taxon>
        <taxon>Ascomycota</taxon>
        <taxon>Pezizomycotina</taxon>
        <taxon>Dothideomycetes</taxon>
        <taxon>Pleosporomycetidae</taxon>
        <taxon>Venturiales</taxon>
        <taxon>Venturiaceae</taxon>
        <taxon>Venturia</taxon>
    </lineage>
</organism>
<feature type="chain" id="PRO_5021223530" evidence="3">
    <location>
        <begin position="22"/>
        <end position="259"/>
    </location>
</feature>
<dbReference type="SUPFAM" id="SSF53474">
    <property type="entry name" value="alpha/beta-Hydrolases"/>
    <property type="match status" value="1"/>
</dbReference>
<dbReference type="InterPro" id="IPR029058">
    <property type="entry name" value="AB_hydrolase_fold"/>
</dbReference>
<accession>A0A4Z1PDG5</accession>
<evidence type="ECO:0000256" key="1">
    <source>
        <dbReference type="ARBA" id="ARBA00022801"/>
    </source>
</evidence>
<name>A0A4Z1PDG5_9PEZI</name>
<comment type="caution">
    <text evidence="4">The sequence shown here is derived from an EMBL/GenBank/DDBJ whole genome shotgun (WGS) entry which is preliminary data.</text>
</comment>
<evidence type="ECO:0000256" key="3">
    <source>
        <dbReference type="SAM" id="SignalP"/>
    </source>
</evidence>
<dbReference type="PANTHER" id="PTHR33630">
    <property type="entry name" value="CUTINASE RV1984C-RELATED-RELATED"/>
    <property type="match status" value="1"/>
</dbReference>
<evidence type="ECO:0000313" key="4">
    <source>
        <dbReference type="EMBL" id="TID26593.1"/>
    </source>
</evidence>
<proteinExistence type="predicted"/>
<feature type="signal peptide" evidence="3">
    <location>
        <begin position="1"/>
        <end position="21"/>
    </location>
</feature>
<sequence length="259" mass="27664">MTVAMKRLALFLTLVVSRIYAFPVAQSSPPTLQADAHSDEPPLVPFQLGANPVPFGPKPSGCSKFELIVARGMSELGDYGMIVGDPLLALVIPAVPDARGYAVQYPADESPLAITIGSTDILQRLTAQDKACPDQKFAFVGFDLGALVIREAAQNITTSIQSKTISVVMFGDPGIKPGIRREPIPEFAPAFKAKLFENCVIGDPVCAEGMPWDSGMGKHLAYSMVGTSFLSDSANFIIKAYQGTPLPPQETAPRPDQEV</sequence>
<dbReference type="Gene3D" id="3.40.50.1820">
    <property type="entry name" value="alpha/beta hydrolase"/>
    <property type="match status" value="1"/>
</dbReference>
<dbReference type="GO" id="GO:0052689">
    <property type="term" value="F:carboxylic ester hydrolase activity"/>
    <property type="evidence" value="ECO:0007669"/>
    <property type="project" value="UniProtKB-ARBA"/>
</dbReference>
<keyword evidence="5" id="KW-1185">Reference proteome</keyword>
<dbReference type="InterPro" id="IPR000675">
    <property type="entry name" value="Cutinase/axe"/>
</dbReference>
<dbReference type="EMBL" id="SNSC02000002">
    <property type="protein sequence ID" value="TID26593.1"/>
    <property type="molecule type" value="Genomic_DNA"/>
</dbReference>
<dbReference type="Proteomes" id="UP000298493">
    <property type="component" value="Unassembled WGS sequence"/>
</dbReference>
<dbReference type="SMART" id="SM01110">
    <property type="entry name" value="Cutinase"/>
    <property type="match status" value="1"/>
</dbReference>
<dbReference type="STRING" id="86259.A0A4Z1PDG5"/>
<dbReference type="PANTHER" id="PTHR33630:SF9">
    <property type="entry name" value="CUTINASE 4"/>
    <property type="match status" value="1"/>
</dbReference>